<evidence type="ECO:0000313" key="8">
    <source>
        <dbReference type="EMBL" id="EAR90553.1"/>
    </source>
</evidence>
<evidence type="ECO:0000256" key="1">
    <source>
        <dbReference type="ARBA" id="ARBA00004123"/>
    </source>
</evidence>
<dbReference type="GO" id="GO:0016757">
    <property type="term" value="F:glycosyltransferase activity"/>
    <property type="evidence" value="ECO:0007669"/>
    <property type="project" value="UniProtKB-KW"/>
</dbReference>
<dbReference type="Proteomes" id="UP000009168">
    <property type="component" value="Unassembled WGS sequence"/>
</dbReference>
<dbReference type="GO" id="GO:0005634">
    <property type="term" value="C:nucleus"/>
    <property type="evidence" value="ECO:0007669"/>
    <property type="project" value="UniProtKB-SubCell"/>
</dbReference>
<evidence type="ECO:0000256" key="6">
    <source>
        <dbReference type="SAM" id="MobiDB-lite"/>
    </source>
</evidence>
<dbReference type="OrthoDB" id="6133115at2759"/>
<accession>Q22YW8</accession>
<dbReference type="GO" id="GO:0003714">
    <property type="term" value="F:transcription corepressor activity"/>
    <property type="evidence" value="ECO:0007669"/>
    <property type="project" value="TreeGrafter"/>
</dbReference>
<dbReference type="Pfam" id="PF01661">
    <property type="entry name" value="Macro"/>
    <property type="match status" value="1"/>
</dbReference>
<dbReference type="GeneID" id="7845746"/>
<evidence type="ECO:0000313" key="9">
    <source>
        <dbReference type="Proteomes" id="UP000009168"/>
    </source>
</evidence>
<dbReference type="InterPro" id="IPR052056">
    <property type="entry name" value="Mono-ARTD/PARP"/>
</dbReference>
<dbReference type="eggNOG" id="ENOG502T20I">
    <property type="taxonomic scope" value="Eukaryota"/>
</dbReference>
<reference evidence="9" key="1">
    <citation type="journal article" date="2006" name="PLoS Biol.">
        <title>Macronuclear genome sequence of the ciliate Tetrahymena thermophila, a model eukaryote.</title>
        <authorList>
            <person name="Eisen J.A."/>
            <person name="Coyne R.S."/>
            <person name="Wu M."/>
            <person name="Wu D."/>
            <person name="Thiagarajan M."/>
            <person name="Wortman J.R."/>
            <person name="Badger J.H."/>
            <person name="Ren Q."/>
            <person name="Amedeo P."/>
            <person name="Jones K.M."/>
            <person name="Tallon L.J."/>
            <person name="Delcher A.L."/>
            <person name="Salzberg S.L."/>
            <person name="Silva J.C."/>
            <person name="Haas B.J."/>
            <person name="Majoros W.H."/>
            <person name="Farzad M."/>
            <person name="Carlton J.M."/>
            <person name="Smith R.K. Jr."/>
            <person name="Garg J."/>
            <person name="Pearlman R.E."/>
            <person name="Karrer K.M."/>
            <person name="Sun L."/>
            <person name="Manning G."/>
            <person name="Elde N.C."/>
            <person name="Turkewitz A.P."/>
            <person name="Asai D.J."/>
            <person name="Wilkes D.E."/>
            <person name="Wang Y."/>
            <person name="Cai H."/>
            <person name="Collins K."/>
            <person name="Stewart B.A."/>
            <person name="Lee S.R."/>
            <person name="Wilamowska K."/>
            <person name="Weinberg Z."/>
            <person name="Ruzzo W.L."/>
            <person name="Wloga D."/>
            <person name="Gaertig J."/>
            <person name="Frankel J."/>
            <person name="Tsao C.-C."/>
            <person name="Gorovsky M.A."/>
            <person name="Keeling P.J."/>
            <person name="Waller R.F."/>
            <person name="Patron N.J."/>
            <person name="Cherry J.M."/>
            <person name="Stover N.A."/>
            <person name="Krieger C.J."/>
            <person name="del Toro C."/>
            <person name="Ryder H.F."/>
            <person name="Williamson S.C."/>
            <person name="Barbeau R.A."/>
            <person name="Hamilton E.P."/>
            <person name="Orias E."/>
        </authorList>
    </citation>
    <scope>NUCLEOTIDE SEQUENCE [LARGE SCALE GENOMIC DNA]</scope>
    <source>
        <strain evidence="9">SB210</strain>
    </source>
</reference>
<keyword evidence="3" id="KW-0808">Transferase</keyword>
<dbReference type="PROSITE" id="PS51154">
    <property type="entry name" value="MACRO"/>
    <property type="match status" value="1"/>
</dbReference>
<protein>
    <submittedName>
        <fullName evidence="8">Macro domain protein</fullName>
    </submittedName>
</protein>
<proteinExistence type="predicted"/>
<dbReference type="AlphaFoldDB" id="Q22YW8"/>
<sequence>MGNCCCPEKENESVGKKPPRNKDKNDNQNVAQPVDFEMEFKEIYFIVKVGDITKETADALVSGTDNYVRNRSNSFLTPAMTDSLNKVVAEKRGAAAQEPLLNGEIILTGPGCLRNVQSVFHISVPLWRGGRHREMEILQQGFSKILEEANKNNITSIIFTDIAAQLFGIPKQITAQAMMKAIHEYATKYQGQSKIKTIKFVHKERQTVQLFEDFLRQEAGVRTEKVQSDYSDALQGSKLENEIQTNLKEPLLNQEQNNVDETKQSINPAESSD</sequence>
<dbReference type="PANTHER" id="PTHR14453">
    <property type="entry name" value="PARP/ZINC FINGER CCCH TYPE DOMAIN CONTAINING PROTEIN"/>
    <property type="match status" value="1"/>
</dbReference>
<keyword evidence="2" id="KW-0328">Glycosyltransferase</keyword>
<dbReference type="RefSeq" id="XP_001010798.1">
    <property type="nucleotide sequence ID" value="XM_001010798.3"/>
</dbReference>
<dbReference type="Gene3D" id="3.40.220.10">
    <property type="entry name" value="Leucine Aminopeptidase, subunit E, domain 1"/>
    <property type="match status" value="1"/>
</dbReference>
<comment type="subcellular location">
    <subcellularLocation>
        <location evidence="1">Nucleus</location>
    </subcellularLocation>
</comment>
<dbReference type="GO" id="GO:0005737">
    <property type="term" value="C:cytoplasm"/>
    <property type="evidence" value="ECO:0007669"/>
    <property type="project" value="TreeGrafter"/>
</dbReference>
<name>Q22YW8_TETTS</name>
<dbReference type="InParanoid" id="Q22YW8"/>
<gene>
    <name evidence="8" type="ORF">TTHERM_00121030</name>
</gene>
<evidence type="ECO:0000256" key="4">
    <source>
        <dbReference type="ARBA" id="ARBA00023027"/>
    </source>
</evidence>
<evidence type="ECO:0000259" key="7">
    <source>
        <dbReference type="PROSITE" id="PS51154"/>
    </source>
</evidence>
<dbReference type="GO" id="GO:0010629">
    <property type="term" value="P:negative regulation of gene expression"/>
    <property type="evidence" value="ECO:0007669"/>
    <property type="project" value="TreeGrafter"/>
</dbReference>
<evidence type="ECO:0000256" key="2">
    <source>
        <dbReference type="ARBA" id="ARBA00022676"/>
    </source>
</evidence>
<organism evidence="8 9">
    <name type="scientific">Tetrahymena thermophila (strain SB210)</name>
    <dbReference type="NCBI Taxonomy" id="312017"/>
    <lineage>
        <taxon>Eukaryota</taxon>
        <taxon>Sar</taxon>
        <taxon>Alveolata</taxon>
        <taxon>Ciliophora</taxon>
        <taxon>Intramacronucleata</taxon>
        <taxon>Oligohymenophorea</taxon>
        <taxon>Hymenostomatida</taxon>
        <taxon>Tetrahymenina</taxon>
        <taxon>Tetrahymenidae</taxon>
        <taxon>Tetrahymena</taxon>
    </lineage>
</organism>
<keyword evidence="9" id="KW-1185">Reference proteome</keyword>
<dbReference type="PANTHER" id="PTHR14453:SF67">
    <property type="entry name" value="POLY [ADP-RIBOSE] POLYMERASE"/>
    <property type="match status" value="1"/>
</dbReference>
<feature type="region of interest" description="Disordered" evidence="6">
    <location>
        <begin position="248"/>
        <end position="273"/>
    </location>
</feature>
<evidence type="ECO:0000256" key="3">
    <source>
        <dbReference type="ARBA" id="ARBA00022679"/>
    </source>
</evidence>
<dbReference type="InterPro" id="IPR043472">
    <property type="entry name" value="Macro_dom-like"/>
</dbReference>
<feature type="domain" description="Macro" evidence="7">
    <location>
        <begin position="32"/>
        <end position="219"/>
    </location>
</feature>
<dbReference type="KEGG" id="tet:TTHERM_00121030"/>
<keyword evidence="4" id="KW-0520">NAD</keyword>
<feature type="region of interest" description="Disordered" evidence="6">
    <location>
        <begin position="1"/>
        <end position="30"/>
    </location>
</feature>
<dbReference type="EMBL" id="GG662798">
    <property type="protein sequence ID" value="EAR90553.1"/>
    <property type="molecule type" value="Genomic_DNA"/>
</dbReference>
<dbReference type="InterPro" id="IPR002589">
    <property type="entry name" value="Macro_dom"/>
</dbReference>
<dbReference type="SUPFAM" id="SSF52949">
    <property type="entry name" value="Macro domain-like"/>
    <property type="match status" value="1"/>
</dbReference>
<keyword evidence="5" id="KW-0539">Nucleus</keyword>
<evidence type="ECO:0000256" key="5">
    <source>
        <dbReference type="ARBA" id="ARBA00023242"/>
    </source>
</evidence>
<dbReference type="HOGENOM" id="CLU_1021124_0_0_1"/>
<feature type="compositionally biased region" description="Basic and acidic residues" evidence="6">
    <location>
        <begin position="7"/>
        <end position="26"/>
    </location>
</feature>
<dbReference type="OMA" id="MWRGGQF"/>